<dbReference type="GO" id="GO:0009451">
    <property type="term" value="P:RNA modification"/>
    <property type="evidence" value="ECO:0007669"/>
    <property type="project" value="InterPro"/>
</dbReference>
<dbReference type="InterPro" id="IPR046960">
    <property type="entry name" value="PPR_At4g14850-like_plant"/>
</dbReference>
<dbReference type="STRING" id="56857.A0A200Q6D9"/>
<name>A0A200Q6D9_MACCD</name>
<feature type="domain" description="DYW" evidence="3">
    <location>
        <begin position="560"/>
        <end position="628"/>
    </location>
</feature>
<dbReference type="InterPro" id="IPR046848">
    <property type="entry name" value="E_motif"/>
</dbReference>
<dbReference type="GO" id="GO:0008270">
    <property type="term" value="F:zinc ion binding"/>
    <property type="evidence" value="ECO:0007669"/>
    <property type="project" value="InterPro"/>
</dbReference>
<dbReference type="Pfam" id="PF01535">
    <property type="entry name" value="PPR"/>
    <property type="match status" value="4"/>
</dbReference>
<reference evidence="4 5" key="1">
    <citation type="journal article" date="2017" name="Mol. Plant">
        <title>The Genome of Medicinal Plant Macleaya cordata Provides New Insights into Benzylisoquinoline Alkaloids Metabolism.</title>
        <authorList>
            <person name="Liu X."/>
            <person name="Liu Y."/>
            <person name="Huang P."/>
            <person name="Ma Y."/>
            <person name="Qing Z."/>
            <person name="Tang Q."/>
            <person name="Cao H."/>
            <person name="Cheng P."/>
            <person name="Zheng Y."/>
            <person name="Yuan Z."/>
            <person name="Zhou Y."/>
            <person name="Liu J."/>
            <person name="Tang Z."/>
            <person name="Zhuo Y."/>
            <person name="Zhang Y."/>
            <person name="Yu L."/>
            <person name="Huang J."/>
            <person name="Yang P."/>
            <person name="Peng Q."/>
            <person name="Zhang J."/>
            <person name="Jiang W."/>
            <person name="Zhang Z."/>
            <person name="Lin K."/>
            <person name="Ro D.K."/>
            <person name="Chen X."/>
            <person name="Xiong X."/>
            <person name="Shang Y."/>
            <person name="Huang S."/>
            <person name="Zeng J."/>
        </authorList>
    </citation>
    <scope>NUCLEOTIDE SEQUENCE [LARGE SCALE GENOMIC DNA]</scope>
    <source>
        <strain evidence="5">cv. BLH2017</strain>
        <tissue evidence="4">Root</tissue>
    </source>
</reference>
<dbReference type="OrthoDB" id="1487578at2759"/>
<feature type="repeat" description="PPR" evidence="2">
    <location>
        <begin position="331"/>
        <end position="365"/>
    </location>
</feature>
<dbReference type="FunFam" id="1.25.40.10:FF:000090">
    <property type="entry name" value="Pentatricopeptide repeat-containing protein, chloroplastic"/>
    <property type="match status" value="1"/>
</dbReference>
<organism evidence="4 5">
    <name type="scientific">Macleaya cordata</name>
    <name type="common">Five-seeded plume-poppy</name>
    <name type="synonym">Bocconia cordata</name>
    <dbReference type="NCBI Taxonomy" id="56857"/>
    <lineage>
        <taxon>Eukaryota</taxon>
        <taxon>Viridiplantae</taxon>
        <taxon>Streptophyta</taxon>
        <taxon>Embryophyta</taxon>
        <taxon>Tracheophyta</taxon>
        <taxon>Spermatophyta</taxon>
        <taxon>Magnoliopsida</taxon>
        <taxon>Ranunculales</taxon>
        <taxon>Papaveraceae</taxon>
        <taxon>Papaveroideae</taxon>
        <taxon>Macleaya</taxon>
    </lineage>
</organism>
<feature type="repeat" description="PPR" evidence="2">
    <location>
        <begin position="300"/>
        <end position="330"/>
    </location>
</feature>
<dbReference type="SUPFAM" id="SSF48452">
    <property type="entry name" value="TPR-like"/>
    <property type="match status" value="1"/>
</dbReference>
<gene>
    <name evidence="4" type="ORF">BVC80_1707g141</name>
</gene>
<dbReference type="FunFam" id="1.25.40.10:FF:000450">
    <property type="entry name" value="Putative pentatricopeptide repeat-containing protein"/>
    <property type="match status" value="1"/>
</dbReference>
<dbReference type="Pfam" id="PF20431">
    <property type="entry name" value="E_motif"/>
    <property type="match status" value="1"/>
</dbReference>
<comment type="caution">
    <text evidence="4">The sequence shown here is derived from an EMBL/GenBank/DDBJ whole genome shotgun (WGS) entry which is preliminary data.</text>
</comment>
<dbReference type="InterPro" id="IPR011990">
    <property type="entry name" value="TPR-like_helical_dom_sf"/>
</dbReference>
<evidence type="ECO:0000259" key="3">
    <source>
        <dbReference type="Pfam" id="PF14432"/>
    </source>
</evidence>
<dbReference type="Gene3D" id="1.25.40.10">
    <property type="entry name" value="Tetratricopeptide repeat domain"/>
    <property type="match status" value="3"/>
</dbReference>
<dbReference type="PANTHER" id="PTHR47926">
    <property type="entry name" value="PENTATRICOPEPTIDE REPEAT-CONTAINING PROTEIN"/>
    <property type="match status" value="1"/>
</dbReference>
<dbReference type="EMBL" id="MVGT01002978">
    <property type="protein sequence ID" value="OVA06031.1"/>
    <property type="molecule type" value="Genomic_DNA"/>
</dbReference>
<evidence type="ECO:0000313" key="4">
    <source>
        <dbReference type="EMBL" id="OVA06031.1"/>
    </source>
</evidence>
<dbReference type="InParanoid" id="A0A200Q6D9"/>
<proteinExistence type="predicted"/>
<evidence type="ECO:0000313" key="5">
    <source>
        <dbReference type="Proteomes" id="UP000195402"/>
    </source>
</evidence>
<sequence>MIKRSVISPTKILEFESSAQLTCRNYSNSWNTQLRELAKLGLFKEGLELYRQMLRFGDSPNPFTFPFALKSCASLSIPISGSQLHCHVIKTGCEPEPFVQTSLISMYSKCSLIDNARQLFDESPQSRKLAVCYNALLAGYTHNSQPSKAMSLFNQMCFSGVPFNSITMLGLIPACTLPAHIRFGMSLHGCNVKCGLDSDLSVVNCLLTMYVRCGLIDFGRKLFDEIPKKGLISWNAMISGYAQNGLASQVLDLYGKMESSEVEPDPVTFVGVLSSCAHLGAQRIGHDIEKRMACSSFGVNSFLTNALINMYARCGNLGRAWKLFDEMPEKNIVSWTAMIAGYGMHGHGEIALQLFSEMKLTGIQPDGAAFVSVLSACSHAGLTDKGLEYFSEMERKYGIRPGPEHYACLVDLLGRAGRLKEAKELIDSMSVKPDGAVWGALLGACKIHGDVKLAELAFERVIELEPTNVGYYVLLSNIYSDADNMEGVAKIRVMMRGRKLRKEPGCSYVELKGKVHLFVAGDRNHPQTDKIYEMLNRLEDLMEEMCASTKPKTYDGRRKKETVAGVHSEKLAIAFGLLNTIAGTEILVIKNLRVCGDCHLFMKLVSKVVNREIVVRDASRFHHFKDGDGVYAYTGLAFAE</sequence>
<feature type="repeat" description="PPR" evidence="2">
    <location>
        <begin position="230"/>
        <end position="264"/>
    </location>
</feature>
<dbReference type="InterPro" id="IPR002885">
    <property type="entry name" value="PPR_rpt"/>
</dbReference>
<dbReference type="PANTHER" id="PTHR47926:SF503">
    <property type="entry name" value="PENTATRICOPEPTIDE REPEAT-CONTAINING PROTEIN"/>
    <property type="match status" value="1"/>
</dbReference>
<dbReference type="NCBIfam" id="TIGR00756">
    <property type="entry name" value="PPR"/>
    <property type="match status" value="6"/>
</dbReference>
<dbReference type="InterPro" id="IPR046849">
    <property type="entry name" value="E2_motif"/>
</dbReference>
<dbReference type="PROSITE" id="PS51375">
    <property type="entry name" value="PPR"/>
    <property type="match status" value="5"/>
</dbReference>
<evidence type="ECO:0000256" key="2">
    <source>
        <dbReference type="PROSITE-ProRule" id="PRU00708"/>
    </source>
</evidence>
<dbReference type="FunCoup" id="A0A200Q6D9">
    <property type="interactions" value="7"/>
</dbReference>
<dbReference type="Pfam" id="PF13041">
    <property type="entry name" value="PPR_2"/>
    <property type="match status" value="3"/>
</dbReference>
<dbReference type="Pfam" id="PF20430">
    <property type="entry name" value="Eplus_motif"/>
    <property type="match status" value="1"/>
</dbReference>
<dbReference type="InterPro" id="IPR032867">
    <property type="entry name" value="DYW_dom"/>
</dbReference>
<protein>
    <submittedName>
        <fullName evidence="4">Pentatricopeptide repeat</fullName>
    </submittedName>
</protein>
<dbReference type="Pfam" id="PF14432">
    <property type="entry name" value="DYW_deaminase"/>
    <property type="match status" value="1"/>
</dbReference>
<dbReference type="AlphaFoldDB" id="A0A200Q6D9"/>
<dbReference type="FunFam" id="1.25.40.10:FF:000682">
    <property type="entry name" value="Pentatricopeptide repeat-containing protein At3g16610"/>
    <property type="match status" value="1"/>
</dbReference>
<dbReference type="OMA" id="CLNVKCG"/>
<keyword evidence="1" id="KW-0677">Repeat</keyword>
<dbReference type="Proteomes" id="UP000195402">
    <property type="component" value="Unassembled WGS sequence"/>
</dbReference>
<feature type="repeat" description="PPR" evidence="2">
    <location>
        <begin position="129"/>
        <end position="163"/>
    </location>
</feature>
<dbReference type="GO" id="GO:0003723">
    <property type="term" value="F:RNA binding"/>
    <property type="evidence" value="ECO:0007669"/>
    <property type="project" value="InterPro"/>
</dbReference>
<keyword evidence="5" id="KW-1185">Reference proteome</keyword>
<feature type="repeat" description="PPR" evidence="2">
    <location>
        <begin position="26"/>
        <end position="60"/>
    </location>
</feature>
<accession>A0A200Q6D9</accession>
<evidence type="ECO:0000256" key="1">
    <source>
        <dbReference type="ARBA" id="ARBA00022737"/>
    </source>
</evidence>